<protein>
    <submittedName>
        <fullName evidence="1">Uncharacterized protein</fullName>
    </submittedName>
</protein>
<comment type="caution">
    <text evidence="1">The sequence shown here is derived from an EMBL/GenBank/DDBJ whole genome shotgun (WGS) entry which is preliminary data.</text>
</comment>
<sequence length="217" mass="24039">MDADARLGGVARDLSSCRGALNNPFLLHNTIVDPDQFLRFLLDVVTRAVLALKSATRSGVMGKGFTKMGNLDSLYCPHEPLQPHPNLPLLRHLEGDLTMVLLKGCISTLVELVTHAQADTKGNATLMAVDVGIYRACIFRPLWRSGQDLQGFTTPPLRHIDPRLVVETPVLLYRTISRMLGLKRTFNGSLCNNDSYMTYNPDPGSKIPDYHSAQWVP</sequence>
<evidence type="ECO:0000313" key="2">
    <source>
        <dbReference type="Proteomes" id="UP000241769"/>
    </source>
</evidence>
<proteinExistence type="predicted"/>
<dbReference type="EMBL" id="MDYQ01000341">
    <property type="protein sequence ID" value="PRP76212.1"/>
    <property type="molecule type" value="Genomic_DNA"/>
</dbReference>
<name>A0A2P6MWW8_9EUKA</name>
<reference evidence="1 2" key="1">
    <citation type="journal article" date="2018" name="Genome Biol. Evol.">
        <title>Multiple Roots of Fruiting Body Formation in Amoebozoa.</title>
        <authorList>
            <person name="Hillmann F."/>
            <person name="Forbes G."/>
            <person name="Novohradska S."/>
            <person name="Ferling I."/>
            <person name="Riege K."/>
            <person name="Groth M."/>
            <person name="Westermann M."/>
            <person name="Marz M."/>
            <person name="Spaller T."/>
            <person name="Winckler T."/>
            <person name="Schaap P."/>
            <person name="Glockner G."/>
        </authorList>
    </citation>
    <scope>NUCLEOTIDE SEQUENCE [LARGE SCALE GENOMIC DNA]</scope>
    <source>
        <strain evidence="1 2">Jena</strain>
    </source>
</reference>
<organism evidence="1 2">
    <name type="scientific">Planoprotostelium fungivorum</name>
    <dbReference type="NCBI Taxonomy" id="1890364"/>
    <lineage>
        <taxon>Eukaryota</taxon>
        <taxon>Amoebozoa</taxon>
        <taxon>Evosea</taxon>
        <taxon>Variosea</taxon>
        <taxon>Cavosteliida</taxon>
        <taxon>Cavosteliaceae</taxon>
        <taxon>Planoprotostelium</taxon>
    </lineage>
</organism>
<dbReference type="AlphaFoldDB" id="A0A2P6MWW8"/>
<accession>A0A2P6MWW8</accession>
<dbReference type="Proteomes" id="UP000241769">
    <property type="component" value="Unassembled WGS sequence"/>
</dbReference>
<gene>
    <name evidence="1" type="ORF">PROFUN_15206</name>
</gene>
<keyword evidence="2" id="KW-1185">Reference proteome</keyword>
<evidence type="ECO:0000313" key="1">
    <source>
        <dbReference type="EMBL" id="PRP76212.1"/>
    </source>
</evidence>
<dbReference type="InParanoid" id="A0A2P6MWW8"/>